<keyword evidence="14 17" id="KW-0472">Membrane</keyword>
<dbReference type="PANTHER" id="PTHR32309">
    <property type="entry name" value="TYROSINE-PROTEIN KINASE"/>
    <property type="match status" value="1"/>
</dbReference>
<comment type="catalytic activity">
    <reaction evidence="16">
        <text>L-tyrosyl-[protein] + ATP = O-phospho-L-tyrosyl-[protein] + ADP + H(+)</text>
        <dbReference type="Rhea" id="RHEA:10596"/>
        <dbReference type="Rhea" id="RHEA-COMP:10136"/>
        <dbReference type="Rhea" id="RHEA-COMP:20101"/>
        <dbReference type="ChEBI" id="CHEBI:15378"/>
        <dbReference type="ChEBI" id="CHEBI:30616"/>
        <dbReference type="ChEBI" id="CHEBI:46858"/>
        <dbReference type="ChEBI" id="CHEBI:61978"/>
        <dbReference type="ChEBI" id="CHEBI:456216"/>
        <dbReference type="EC" id="2.7.10.2"/>
    </reaction>
</comment>
<comment type="similarity">
    <text evidence="2">Belongs to the CpsC/CapA family.</text>
</comment>
<keyword evidence="7" id="KW-0997">Cell inner membrane</keyword>
<comment type="similarity">
    <text evidence="4">Belongs to the etk/wzc family.</text>
</comment>
<evidence type="ECO:0000256" key="13">
    <source>
        <dbReference type="ARBA" id="ARBA00022989"/>
    </source>
</evidence>
<evidence type="ECO:0000256" key="16">
    <source>
        <dbReference type="ARBA" id="ARBA00051245"/>
    </source>
</evidence>
<evidence type="ECO:0000256" key="2">
    <source>
        <dbReference type="ARBA" id="ARBA00006683"/>
    </source>
</evidence>
<dbReference type="CDD" id="cd05387">
    <property type="entry name" value="BY-kinase"/>
    <property type="match status" value="1"/>
</dbReference>
<evidence type="ECO:0000256" key="10">
    <source>
        <dbReference type="ARBA" id="ARBA00022741"/>
    </source>
</evidence>
<dbReference type="GO" id="GO:0004715">
    <property type="term" value="F:non-membrane spanning protein tyrosine kinase activity"/>
    <property type="evidence" value="ECO:0007669"/>
    <property type="project" value="UniProtKB-EC"/>
</dbReference>
<dbReference type="SUPFAM" id="SSF52540">
    <property type="entry name" value="P-loop containing nucleoside triphosphate hydrolases"/>
    <property type="match status" value="1"/>
</dbReference>
<gene>
    <name evidence="21" type="ORF">PN451_07815</name>
</gene>
<evidence type="ECO:0000256" key="7">
    <source>
        <dbReference type="ARBA" id="ARBA00022519"/>
    </source>
</evidence>
<dbReference type="NCBIfam" id="TIGR01007">
    <property type="entry name" value="eps_fam"/>
    <property type="match status" value="1"/>
</dbReference>
<feature type="domain" description="Tyrosine-protein kinase G-rich" evidence="20">
    <location>
        <begin position="377"/>
        <end position="454"/>
    </location>
</feature>
<evidence type="ECO:0000313" key="22">
    <source>
        <dbReference type="Proteomes" id="UP001211249"/>
    </source>
</evidence>
<dbReference type="InterPro" id="IPR027417">
    <property type="entry name" value="P-loop_NTPase"/>
</dbReference>
<dbReference type="Proteomes" id="UP001211249">
    <property type="component" value="Unassembled WGS sequence"/>
</dbReference>
<evidence type="ECO:0000256" key="12">
    <source>
        <dbReference type="ARBA" id="ARBA00022840"/>
    </source>
</evidence>
<dbReference type="EMBL" id="JAQMUC010000041">
    <property type="protein sequence ID" value="MDB9535745.1"/>
    <property type="molecule type" value="Genomic_DNA"/>
</dbReference>
<keyword evidence="9 17" id="KW-0812">Transmembrane</keyword>
<feature type="transmembrane region" description="Helical" evidence="17">
    <location>
        <begin position="24"/>
        <end position="43"/>
    </location>
</feature>
<name>A0ABT5AH43_9CYAN</name>
<dbReference type="InterPro" id="IPR050445">
    <property type="entry name" value="Bact_polysacc_biosynth/exp"/>
</dbReference>
<evidence type="ECO:0000256" key="8">
    <source>
        <dbReference type="ARBA" id="ARBA00022679"/>
    </source>
</evidence>
<evidence type="ECO:0000256" key="17">
    <source>
        <dbReference type="SAM" id="Phobius"/>
    </source>
</evidence>
<keyword evidence="12" id="KW-0067">ATP-binding</keyword>
<dbReference type="InterPro" id="IPR032807">
    <property type="entry name" value="GNVR"/>
</dbReference>
<sequence length="736" mass="81636">MSINQEDQDSIDIQQYWLILKRRWFVASVVMASVISATAFVTYTQKPVYESQGKLVFTKKDAASSLSSLSDKMADLGGLSGLTNLSNPVDTEAEVIRSNPIVMRTINELKLKGRKGAPMTTDAFLGILKLKTIRGTDVMELSYKSTDKREAANVVNSLMKYYLASNVSTNRAEAIAARKFLSQELPKVERRVTEAEMALRRFKEQNRVVALDVEARVSLESLGKLTEAITQSQGELAAAYTRSVALQNEMKLTTQQAVDLSSLSQSPGVQQVLTEYQKTQHDLAIARTLYTNDNPKVVDLLLKEAAQKKELAARVTETVGNSNSLPKQNLQIGELKQALTQDLVKSEVERLALTNQVGELRKVFMVNKSRLDSLPRLEQQQLQLQRQLMVAQTTYQELLRQFQLVQVMENQNVGNARIISEALVPEIPVSPKKPLNLALGGFLGLLLGAGTALLLESMNQTLKNIEEANRFLGFPLLGTIPQYGEKKRKNPVEGLLEVPLLDQPYSPVSTSLEMLNTNLGFTVSDKELRVILVTSSTSGEGKSFVAANLAVAASHVGKRVLLIDCDMRRPRQHRIWEIPNLLGMSNILAGQNEVKPAIHKVFLNVDMLPAGKIPPNPVTLLDSHRMADLIEEARQDYDFVIIDSPPLTAVTDPLIIGKFADGLLLVVRPGRVEYSALKSAKTLLNQSKVPVLGMTVNGVSEESGYGGYYYYRGYRGYYREREETSKNNNSVEINVK</sequence>
<feature type="domain" description="Polysaccharide chain length determinant N-terminal" evidence="18">
    <location>
        <begin position="9"/>
        <end position="109"/>
    </location>
</feature>
<dbReference type="Pfam" id="PF02706">
    <property type="entry name" value="Wzz"/>
    <property type="match status" value="1"/>
</dbReference>
<evidence type="ECO:0000256" key="15">
    <source>
        <dbReference type="ARBA" id="ARBA00023137"/>
    </source>
</evidence>
<comment type="similarity">
    <text evidence="3">Belongs to the CpsD/CapB family.</text>
</comment>
<evidence type="ECO:0000256" key="11">
    <source>
        <dbReference type="ARBA" id="ARBA00022777"/>
    </source>
</evidence>
<evidence type="ECO:0000313" key="21">
    <source>
        <dbReference type="EMBL" id="MDB9535745.1"/>
    </source>
</evidence>
<keyword evidence="15" id="KW-0829">Tyrosine-protein kinase</keyword>
<comment type="caution">
    <text evidence="21">The sequence shown here is derived from an EMBL/GenBank/DDBJ whole genome shotgun (WGS) entry which is preliminary data.</text>
</comment>
<evidence type="ECO:0000256" key="3">
    <source>
        <dbReference type="ARBA" id="ARBA00007316"/>
    </source>
</evidence>
<keyword evidence="22" id="KW-1185">Reference proteome</keyword>
<keyword evidence="13 17" id="KW-1133">Transmembrane helix</keyword>
<keyword evidence="8 21" id="KW-0808">Transferase</keyword>
<protein>
    <recommendedName>
        <fullName evidence="5">non-specific protein-tyrosine kinase</fullName>
        <ecNumber evidence="5">2.7.10.2</ecNumber>
    </recommendedName>
</protein>
<dbReference type="InterPro" id="IPR003856">
    <property type="entry name" value="LPS_length_determ_N"/>
</dbReference>
<dbReference type="InterPro" id="IPR005702">
    <property type="entry name" value="Wzc-like_C"/>
</dbReference>
<evidence type="ECO:0000256" key="6">
    <source>
        <dbReference type="ARBA" id="ARBA00022475"/>
    </source>
</evidence>
<evidence type="ECO:0000256" key="5">
    <source>
        <dbReference type="ARBA" id="ARBA00011903"/>
    </source>
</evidence>
<evidence type="ECO:0000259" key="18">
    <source>
        <dbReference type="Pfam" id="PF02706"/>
    </source>
</evidence>
<feature type="domain" description="AAA" evidence="19">
    <location>
        <begin position="529"/>
        <end position="668"/>
    </location>
</feature>
<evidence type="ECO:0000256" key="14">
    <source>
        <dbReference type="ARBA" id="ARBA00023136"/>
    </source>
</evidence>
<dbReference type="PANTHER" id="PTHR32309:SF13">
    <property type="entry name" value="FERRIC ENTEROBACTIN TRANSPORT PROTEIN FEPE"/>
    <property type="match status" value="1"/>
</dbReference>
<organism evidence="21 22">
    <name type="scientific">Dolichospermum planctonicum CS-1226</name>
    <dbReference type="NCBI Taxonomy" id="3021751"/>
    <lineage>
        <taxon>Bacteria</taxon>
        <taxon>Bacillati</taxon>
        <taxon>Cyanobacteriota</taxon>
        <taxon>Cyanophyceae</taxon>
        <taxon>Nostocales</taxon>
        <taxon>Aphanizomenonaceae</taxon>
        <taxon>Dolichospermum</taxon>
        <taxon>Dolichospermum planctonicum</taxon>
    </lineage>
</organism>
<dbReference type="Pfam" id="PF13807">
    <property type="entry name" value="GNVR"/>
    <property type="match status" value="1"/>
</dbReference>
<accession>A0ABT5AH43</accession>
<comment type="subcellular location">
    <subcellularLocation>
        <location evidence="1">Cell inner membrane</location>
        <topology evidence="1">Multi-pass membrane protein</topology>
    </subcellularLocation>
</comment>
<reference evidence="21 22" key="1">
    <citation type="submission" date="2023-01" db="EMBL/GenBank/DDBJ databases">
        <title>Genomes from the Australian National Cyanobacteria Reference Collection.</title>
        <authorList>
            <person name="Willis A."/>
            <person name="Lee E.M.F."/>
        </authorList>
    </citation>
    <scope>NUCLEOTIDE SEQUENCE [LARGE SCALE GENOMIC DNA]</scope>
    <source>
        <strain evidence="21 22">CS-1226</strain>
    </source>
</reference>
<dbReference type="Gene3D" id="3.40.50.300">
    <property type="entry name" value="P-loop containing nucleotide triphosphate hydrolases"/>
    <property type="match status" value="1"/>
</dbReference>
<keyword evidence="10" id="KW-0547">Nucleotide-binding</keyword>
<keyword evidence="6" id="KW-1003">Cell membrane</keyword>
<evidence type="ECO:0000256" key="4">
    <source>
        <dbReference type="ARBA" id="ARBA00008883"/>
    </source>
</evidence>
<dbReference type="EC" id="2.7.10.2" evidence="5"/>
<dbReference type="Pfam" id="PF13614">
    <property type="entry name" value="AAA_31"/>
    <property type="match status" value="1"/>
</dbReference>
<evidence type="ECO:0000259" key="20">
    <source>
        <dbReference type="Pfam" id="PF13807"/>
    </source>
</evidence>
<evidence type="ECO:0000256" key="1">
    <source>
        <dbReference type="ARBA" id="ARBA00004429"/>
    </source>
</evidence>
<evidence type="ECO:0000259" key="19">
    <source>
        <dbReference type="Pfam" id="PF13614"/>
    </source>
</evidence>
<proteinExistence type="inferred from homology"/>
<evidence type="ECO:0000256" key="9">
    <source>
        <dbReference type="ARBA" id="ARBA00022692"/>
    </source>
</evidence>
<dbReference type="RefSeq" id="WP_271795638.1">
    <property type="nucleotide sequence ID" value="NZ_JAQMUC010000041.1"/>
</dbReference>
<keyword evidence="11" id="KW-0418">Kinase</keyword>
<dbReference type="InterPro" id="IPR025669">
    <property type="entry name" value="AAA_dom"/>
</dbReference>